<dbReference type="RefSeq" id="XP_012897490.1">
    <property type="nucleotide sequence ID" value="XM_013042036.1"/>
</dbReference>
<keyword evidence="1" id="KW-0812">Transmembrane</keyword>
<keyword evidence="3" id="KW-1185">Reference proteome</keyword>
<feature type="transmembrane region" description="Helical" evidence="1">
    <location>
        <begin position="21"/>
        <end position="41"/>
    </location>
</feature>
<dbReference type="AlphaFoldDB" id="D8M6M4"/>
<dbReference type="InterPro" id="IPR036259">
    <property type="entry name" value="MFS_trans_sf"/>
</dbReference>
<keyword evidence="1" id="KW-0472">Membrane</keyword>
<evidence type="ECO:0000313" key="2">
    <source>
        <dbReference type="EMBL" id="CBK23442.2"/>
    </source>
</evidence>
<accession>D8M6M4</accession>
<feature type="transmembrane region" description="Helical" evidence="1">
    <location>
        <begin position="133"/>
        <end position="152"/>
    </location>
</feature>
<gene>
    <name evidence="2" type="ORF">GSBLH_T00006621001</name>
</gene>
<name>D8M6M4_BLAHO</name>
<dbReference type="EMBL" id="FN668661">
    <property type="protein sequence ID" value="CBK23442.2"/>
    <property type="molecule type" value="Genomic_DNA"/>
</dbReference>
<dbReference type="OrthoDB" id="10577308at2759"/>
<dbReference type="Proteomes" id="UP000008312">
    <property type="component" value="Unassembled WGS sequence"/>
</dbReference>
<keyword evidence="1" id="KW-1133">Transmembrane helix</keyword>
<dbReference type="SUPFAM" id="SSF103473">
    <property type="entry name" value="MFS general substrate transporter"/>
    <property type="match status" value="1"/>
</dbReference>
<organism evidence="2">
    <name type="scientific">Blastocystis hominis</name>
    <dbReference type="NCBI Taxonomy" id="12968"/>
    <lineage>
        <taxon>Eukaryota</taxon>
        <taxon>Sar</taxon>
        <taxon>Stramenopiles</taxon>
        <taxon>Bigyra</taxon>
        <taxon>Opalozoa</taxon>
        <taxon>Opalinata</taxon>
        <taxon>Blastocystidae</taxon>
        <taxon>Blastocystis</taxon>
    </lineage>
</organism>
<proteinExistence type="predicted"/>
<protein>
    <recommendedName>
        <fullName evidence="4">Major facilitator superfamily associated domain-containing protein</fullName>
    </recommendedName>
</protein>
<dbReference type="GeneID" id="24922745"/>
<evidence type="ECO:0008006" key="4">
    <source>
        <dbReference type="Google" id="ProtNLM"/>
    </source>
</evidence>
<dbReference type="InParanoid" id="D8M6M4"/>
<feature type="transmembrane region" description="Helical" evidence="1">
    <location>
        <begin position="53"/>
        <end position="80"/>
    </location>
</feature>
<dbReference type="Gene3D" id="1.20.1250.20">
    <property type="entry name" value="MFS general substrate transporter like domains"/>
    <property type="match status" value="1"/>
</dbReference>
<reference evidence="2" key="1">
    <citation type="submission" date="2010-02" db="EMBL/GenBank/DDBJ databases">
        <title>Sequencing and annotation of the Blastocystis hominis genome.</title>
        <authorList>
            <person name="Wincker P."/>
        </authorList>
    </citation>
    <scope>NUCLEOTIDE SEQUENCE</scope>
    <source>
        <strain evidence="2">Singapore isolate B</strain>
    </source>
</reference>
<evidence type="ECO:0000313" key="3">
    <source>
        <dbReference type="Proteomes" id="UP000008312"/>
    </source>
</evidence>
<feature type="transmembrane region" description="Helical" evidence="1">
    <location>
        <begin position="92"/>
        <end position="113"/>
    </location>
</feature>
<evidence type="ECO:0000256" key="1">
    <source>
        <dbReference type="SAM" id="Phobius"/>
    </source>
</evidence>
<sequence>MLFGIASNLSHSLRFSFLQMIGIGYGVHSILLLGMIFTALFNNILFFKPGISSLFLLFLPTVLLAFADVCMTVGSLCLFYQESPRRAQAVMVSIFFLCRYCGSLLFYTVLPILSSLCKLENPTGPIPHYEYGVLLLLVVAIIFFIVHVMVSIKYCSVTEAELDQECEALKPDRILHPYLLKKENGFKWESEIEK</sequence>